<name>A0A645H929_9ZZZZ</name>
<proteinExistence type="predicted"/>
<sequence>MDQHAVHLVVPADLLAPVHALFDANAVGRLAIGSGHFVHIVVDKAEGGGVDNRRYIDAVGL</sequence>
<accession>A0A645H929</accession>
<dbReference type="EMBL" id="VSSQ01089092">
    <property type="protein sequence ID" value="MPN35478.1"/>
    <property type="molecule type" value="Genomic_DNA"/>
</dbReference>
<evidence type="ECO:0000313" key="1">
    <source>
        <dbReference type="EMBL" id="MPN35478.1"/>
    </source>
</evidence>
<comment type="caution">
    <text evidence="1">The sequence shown here is derived from an EMBL/GenBank/DDBJ whole genome shotgun (WGS) entry which is preliminary data.</text>
</comment>
<gene>
    <name evidence="1" type="ORF">SDC9_182976</name>
</gene>
<dbReference type="AlphaFoldDB" id="A0A645H929"/>
<organism evidence="1">
    <name type="scientific">bioreactor metagenome</name>
    <dbReference type="NCBI Taxonomy" id="1076179"/>
    <lineage>
        <taxon>unclassified sequences</taxon>
        <taxon>metagenomes</taxon>
        <taxon>ecological metagenomes</taxon>
    </lineage>
</organism>
<protein>
    <submittedName>
        <fullName evidence="1">Uncharacterized protein</fullName>
    </submittedName>
</protein>
<reference evidence="1" key="1">
    <citation type="submission" date="2019-08" db="EMBL/GenBank/DDBJ databases">
        <authorList>
            <person name="Kucharzyk K."/>
            <person name="Murdoch R.W."/>
            <person name="Higgins S."/>
            <person name="Loffler F."/>
        </authorList>
    </citation>
    <scope>NUCLEOTIDE SEQUENCE</scope>
</reference>